<dbReference type="STRING" id="1036808.A0A0C3E1P5"/>
<name>A0A0C3E1P5_9AGAM</name>
<dbReference type="AlphaFoldDB" id="A0A0C3E1P5"/>
<reference evidence="3" key="2">
    <citation type="submission" date="2015-01" db="EMBL/GenBank/DDBJ databases">
        <title>Evolutionary Origins and Diversification of the Mycorrhizal Mutualists.</title>
        <authorList>
            <consortium name="DOE Joint Genome Institute"/>
            <consortium name="Mycorrhizal Genomics Consortium"/>
            <person name="Kohler A."/>
            <person name="Kuo A."/>
            <person name="Nagy L.G."/>
            <person name="Floudas D."/>
            <person name="Copeland A."/>
            <person name="Barry K.W."/>
            <person name="Cichocki N."/>
            <person name="Veneault-Fourrey C."/>
            <person name="LaButti K."/>
            <person name="Lindquist E.A."/>
            <person name="Lipzen A."/>
            <person name="Lundell T."/>
            <person name="Morin E."/>
            <person name="Murat C."/>
            <person name="Riley R."/>
            <person name="Ohm R."/>
            <person name="Sun H."/>
            <person name="Tunlid A."/>
            <person name="Henrissat B."/>
            <person name="Grigoriev I.V."/>
            <person name="Hibbett D.S."/>
            <person name="Martin F."/>
        </authorList>
    </citation>
    <scope>NUCLEOTIDE SEQUENCE [LARGE SCALE GENOMIC DNA]</scope>
    <source>
        <strain evidence="3">Foug A</strain>
    </source>
</reference>
<dbReference type="InParanoid" id="A0A0C3E1P5"/>
<feature type="compositionally biased region" description="Basic and acidic residues" evidence="1">
    <location>
        <begin position="60"/>
        <end position="76"/>
    </location>
</feature>
<gene>
    <name evidence="2" type="ORF">SCLCIDRAFT_1215354</name>
</gene>
<keyword evidence="3" id="KW-1185">Reference proteome</keyword>
<evidence type="ECO:0000313" key="3">
    <source>
        <dbReference type="Proteomes" id="UP000053989"/>
    </source>
</evidence>
<dbReference type="HOGENOM" id="CLU_2655924_0_0_1"/>
<sequence length="76" mass="8275">MYPVDLLPSPVHLVNDLISLLRSASRRVTADAKPNPADFDVNIQTNTGFLPPSPLPNLQKPEERAAGEHSHKDAGH</sequence>
<organism evidence="2 3">
    <name type="scientific">Scleroderma citrinum Foug A</name>
    <dbReference type="NCBI Taxonomy" id="1036808"/>
    <lineage>
        <taxon>Eukaryota</taxon>
        <taxon>Fungi</taxon>
        <taxon>Dikarya</taxon>
        <taxon>Basidiomycota</taxon>
        <taxon>Agaricomycotina</taxon>
        <taxon>Agaricomycetes</taxon>
        <taxon>Agaricomycetidae</taxon>
        <taxon>Boletales</taxon>
        <taxon>Sclerodermatineae</taxon>
        <taxon>Sclerodermataceae</taxon>
        <taxon>Scleroderma</taxon>
    </lineage>
</organism>
<evidence type="ECO:0000313" key="2">
    <source>
        <dbReference type="EMBL" id="KIM62011.1"/>
    </source>
</evidence>
<reference evidence="2 3" key="1">
    <citation type="submission" date="2014-04" db="EMBL/GenBank/DDBJ databases">
        <authorList>
            <consortium name="DOE Joint Genome Institute"/>
            <person name="Kuo A."/>
            <person name="Kohler A."/>
            <person name="Nagy L.G."/>
            <person name="Floudas D."/>
            <person name="Copeland A."/>
            <person name="Barry K.W."/>
            <person name="Cichocki N."/>
            <person name="Veneault-Fourrey C."/>
            <person name="LaButti K."/>
            <person name="Lindquist E.A."/>
            <person name="Lipzen A."/>
            <person name="Lundell T."/>
            <person name="Morin E."/>
            <person name="Murat C."/>
            <person name="Sun H."/>
            <person name="Tunlid A."/>
            <person name="Henrissat B."/>
            <person name="Grigoriev I.V."/>
            <person name="Hibbett D.S."/>
            <person name="Martin F."/>
            <person name="Nordberg H.P."/>
            <person name="Cantor M.N."/>
            <person name="Hua S.X."/>
        </authorList>
    </citation>
    <scope>NUCLEOTIDE SEQUENCE [LARGE SCALE GENOMIC DNA]</scope>
    <source>
        <strain evidence="2 3">Foug A</strain>
    </source>
</reference>
<feature type="region of interest" description="Disordered" evidence="1">
    <location>
        <begin position="45"/>
        <end position="76"/>
    </location>
</feature>
<evidence type="ECO:0000256" key="1">
    <source>
        <dbReference type="SAM" id="MobiDB-lite"/>
    </source>
</evidence>
<accession>A0A0C3E1P5</accession>
<dbReference type="Proteomes" id="UP000053989">
    <property type="component" value="Unassembled WGS sequence"/>
</dbReference>
<proteinExistence type="predicted"/>
<protein>
    <submittedName>
        <fullName evidence="2">Uncharacterized protein</fullName>
    </submittedName>
</protein>
<dbReference type="EMBL" id="KN822045">
    <property type="protein sequence ID" value="KIM62011.1"/>
    <property type="molecule type" value="Genomic_DNA"/>
</dbReference>